<dbReference type="Proteomes" id="UP000282311">
    <property type="component" value="Unassembled WGS sequence"/>
</dbReference>
<protein>
    <submittedName>
        <fullName evidence="2">Uncharacterized protein</fullName>
    </submittedName>
</protein>
<evidence type="ECO:0000313" key="3">
    <source>
        <dbReference type="Proteomes" id="UP000282311"/>
    </source>
</evidence>
<evidence type="ECO:0000313" key="2">
    <source>
        <dbReference type="EMBL" id="RKN84081.1"/>
    </source>
</evidence>
<keyword evidence="1" id="KW-0472">Membrane</keyword>
<keyword evidence="1" id="KW-0812">Transmembrane</keyword>
<sequence length="67" mass="7072">MNMKIGSGGSSIDSVVMDGLIAVIGVICWISISLSLPVSILVGFVGRSEIVNGCMNCGFKWTPARRK</sequence>
<proteinExistence type="predicted"/>
<name>A0A3B0CGD6_9BACL</name>
<evidence type="ECO:0000256" key="1">
    <source>
        <dbReference type="SAM" id="Phobius"/>
    </source>
</evidence>
<dbReference type="EMBL" id="RBAH01000010">
    <property type="protein sequence ID" value="RKN84081.1"/>
    <property type="molecule type" value="Genomic_DNA"/>
</dbReference>
<feature type="transmembrane region" description="Helical" evidence="1">
    <location>
        <begin position="20"/>
        <end position="45"/>
    </location>
</feature>
<organism evidence="2 3">
    <name type="scientific">Paenibacillus ginsengarvi</name>
    <dbReference type="NCBI Taxonomy" id="400777"/>
    <lineage>
        <taxon>Bacteria</taxon>
        <taxon>Bacillati</taxon>
        <taxon>Bacillota</taxon>
        <taxon>Bacilli</taxon>
        <taxon>Bacillales</taxon>
        <taxon>Paenibacillaceae</taxon>
        <taxon>Paenibacillus</taxon>
    </lineage>
</organism>
<dbReference type="AlphaFoldDB" id="A0A3B0CGD6"/>
<keyword evidence="1" id="KW-1133">Transmembrane helix</keyword>
<reference evidence="2 3" key="1">
    <citation type="journal article" date="2007" name="Int. J. Syst. Evol. Microbiol.">
        <title>Paenibacillus ginsengarvi sp. nov., isolated from soil from ginseng cultivation.</title>
        <authorList>
            <person name="Yoon M.H."/>
            <person name="Ten L.N."/>
            <person name="Im W.T."/>
        </authorList>
    </citation>
    <scope>NUCLEOTIDE SEQUENCE [LARGE SCALE GENOMIC DNA]</scope>
    <source>
        <strain evidence="2 3">KCTC 13059</strain>
    </source>
</reference>
<keyword evidence="3" id="KW-1185">Reference proteome</keyword>
<gene>
    <name evidence="2" type="ORF">D7M11_15790</name>
</gene>
<comment type="caution">
    <text evidence="2">The sequence shown here is derived from an EMBL/GenBank/DDBJ whole genome shotgun (WGS) entry which is preliminary data.</text>
</comment>
<accession>A0A3B0CGD6</accession>